<dbReference type="Proteomes" id="UP000001072">
    <property type="component" value="Unassembled WGS sequence"/>
</dbReference>
<dbReference type="CDD" id="cd15465">
    <property type="entry name" value="bS6_mito"/>
    <property type="match status" value="1"/>
</dbReference>
<dbReference type="eggNOG" id="KOG4708">
    <property type="taxonomic scope" value="Eukaryota"/>
</dbReference>
<dbReference type="GO" id="GO:0006412">
    <property type="term" value="P:translation"/>
    <property type="evidence" value="ECO:0007669"/>
    <property type="project" value="InterPro"/>
</dbReference>
<sequence>MPLYSLTCLALHYPTYAPLRALVHTSTSLVHKNGGLVRKIDYLGKRNTTQRIKANSIQGGVDEADYWTMMFDANPPTVKELTERLRVDPRVLRHTTLLVGKKLSEVMKPQWNLTLQESINLPNEDLKLEIHQRALDLHSTNSSKPSPLSFF</sequence>
<dbReference type="InterPro" id="IPR035980">
    <property type="entry name" value="Ribosomal_bS6_sf"/>
</dbReference>
<dbReference type="GO" id="GO:0019843">
    <property type="term" value="F:rRNA binding"/>
    <property type="evidence" value="ECO:0007669"/>
    <property type="project" value="InterPro"/>
</dbReference>
<dbReference type="AlphaFoldDB" id="F4RKM3"/>
<organism evidence="3">
    <name type="scientific">Melampsora larici-populina (strain 98AG31 / pathotype 3-4-7)</name>
    <name type="common">Poplar leaf rust fungus</name>
    <dbReference type="NCBI Taxonomy" id="747676"/>
    <lineage>
        <taxon>Eukaryota</taxon>
        <taxon>Fungi</taxon>
        <taxon>Dikarya</taxon>
        <taxon>Basidiomycota</taxon>
        <taxon>Pucciniomycotina</taxon>
        <taxon>Pucciniomycetes</taxon>
        <taxon>Pucciniales</taxon>
        <taxon>Melampsoraceae</taxon>
        <taxon>Melampsora</taxon>
    </lineage>
</organism>
<dbReference type="GO" id="GO:0005840">
    <property type="term" value="C:ribosome"/>
    <property type="evidence" value="ECO:0007669"/>
    <property type="project" value="InterPro"/>
</dbReference>
<accession>F4RKM3</accession>
<dbReference type="EMBL" id="GL883105">
    <property type="protein sequence ID" value="EGG07117.1"/>
    <property type="molecule type" value="Genomic_DNA"/>
</dbReference>
<dbReference type="InterPro" id="IPR014717">
    <property type="entry name" value="Transl_elong_EF1B/ribsomal_bS6"/>
</dbReference>
<gene>
    <name evidence="2" type="ORF">MELLADRAFT_106173</name>
</gene>
<dbReference type="Pfam" id="PF01250">
    <property type="entry name" value="Ribosomal_S6"/>
    <property type="match status" value="1"/>
</dbReference>
<comment type="similarity">
    <text evidence="1">Belongs to the bacterial ribosomal protein bS6 family.</text>
</comment>
<dbReference type="SUPFAM" id="SSF54995">
    <property type="entry name" value="Ribosomal protein S6"/>
    <property type="match status" value="1"/>
</dbReference>
<name>F4RKM3_MELLP</name>
<dbReference type="Gene3D" id="3.30.70.60">
    <property type="match status" value="1"/>
</dbReference>
<dbReference type="HOGENOM" id="CLU_126331_2_0_1"/>
<dbReference type="KEGG" id="mlr:MELLADRAFT_106173"/>
<reference evidence="3" key="1">
    <citation type="journal article" date="2011" name="Proc. Natl. Acad. Sci. U.S.A.">
        <title>Obligate biotrophy features unraveled by the genomic analysis of rust fungi.</title>
        <authorList>
            <person name="Duplessis S."/>
            <person name="Cuomo C.A."/>
            <person name="Lin Y.-C."/>
            <person name="Aerts A."/>
            <person name="Tisserant E."/>
            <person name="Veneault-Fourrey C."/>
            <person name="Joly D.L."/>
            <person name="Hacquard S."/>
            <person name="Amselem J."/>
            <person name="Cantarel B.L."/>
            <person name="Chiu R."/>
            <person name="Coutinho P.M."/>
            <person name="Feau N."/>
            <person name="Field M."/>
            <person name="Frey P."/>
            <person name="Gelhaye E."/>
            <person name="Goldberg J."/>
            <person name="Grabherr M.G."/>
            <person name="Kodira C.D."/>
            <person name="Kohler A."/>
            <person name="Kuees U."/>
            <person name="Lindquist E.A."/>
            <person name="Lucas S.M."/>
            <person name="Mago R."/>
            <person name="Mauceli E."/>
            <person name="Morin E."/>
            <person name="Murat C."/>
            <person name="Pangilinan J.L."/>
            <person name="Park R."/>
            <person name="Pearson M."/>
            <person name="Quesneville H."/>
            <person name="Rouhier N."/>
            <person name="Sakthikumar S."/>
            <person name="Salamov A.A."/>
            <person name="Schmutz J."/>
            <person name="Selles B."/>
            <person name="Shapiro H."/>
            <person name="Tanguay P."/>
            <person name="Tuskan G.A."/>
            <person name="Henrissat B."/>
            <person name="Van de Peer Y."/>
            <person name="Rouze P."/>
            <person name="Ellis J.G."/>
            <person name="Dodds P.N."/>
            <person name="Schein J.E."/>
            <person name="Zhong S."/>
            <person name="Hamelin R.C."/>
            <person name="Grigoriev I.V."/>
            <person name="Szabo L.J."/>
            <person name="Martin F."/>
        </authorList>
    </citation>
    <scope>NUCLEOTIDE SEQUENCE [LARGE SCALE GENOMIC DNA]</scope>
    <source>
        <strain evidence="3">98AG31 / pathotype 3-4-7</strain>
    </source>
</reference>
<dbReference type="VEuPathDB" id="FungiDB:MELLADRAFT_106173"/>
<proteinExistence type="inferred from homology"/>
<evidence type="ECO:0000256" key="1">
    <source>
        <dbReference type="ARBA" id="ARBA00009512"/>
    </source>
</evidence>
<dbReference type="STRING" id="747676.F4RKM3"/>
<evidence type="ECO:0000313" key="2">
    <source>
        <dbReference type="EMBL" id="EGG07117.1"/>
    </source>
</evidence>
<dbReference type="GeneID" id="18922823"/>
<dbReference type="GO" id="GO:0003735">
    <property type="term" value="F:structural constituent of ribosome"/>
    <property type="evidence" value="ECO:0007669"/>
    <property type="project" value="InterPro"/>
</dbReference>
<keyword evidence="3" id="KW-1185">Reference proteome</keyword>
<evidence type="ECO:0008006" key="4">
    <source>
        <dbReference type="Google" id="ProtNLM"/>
    </source>
</evidence>
<dbReference type="InParanoid" id="F4RKM3"/>
<dbReference type="InterPro" id="IPR000529">
    <property type="entry name" value="Ribosomal_bS6"/>
</dbReference>
<protein>
    <recommendedName>
        <fullName evidence="4">Ribosomal protein S6</fullName>
    </recommendedName>
</protein>
<dbReference type="OrthoDB" id="10259681at2759"/>
<dbReference type="RefSeq" id="XP_007409559.1">
    <property type="nucleotide sequence ID" value="XM_007409497.1"/>
</dbReference>
<evidence type="ECO:0000313" key="3">
    <source>
        <dbReference type="Proteomes" id="UP000001072"/>
    </source>
</evidence>